<comment type="caution">
    <text evidence="1">The sequence shown here is derived from an EMBL/GenBank/DDBJ whole genome shotgun (WGS) entry which is preliminary data.</text>
</comment>
<accession>A0A444MTC4</accession>
<sequence length="110" mass="12520">MNLDNISTLDLHDQTVSELSLDLEHCKIIIGVSVYNELTQNYDDIRISFHHVKNLKMDAINLPNLEPLEINAFDISIIESHKCAKILLLQGFGNPTLGLFFLYSHEVIDI</sequence>
<name>A0A444MTC4_9SPHI</name>
<gene>
    <name evidence="1" type="ORF">EPL05_05650</name>
</gene>
<dbReference type="EMBL" id="SBIW01000002">
    <property type="protein sequence ID" value="RWY55855.1"/>
    <property type="molecule type" value="Genomic_DNA"/>
</dbReference>
<evidence type="ECO:0000313" key="1">
    <source>
        <dbReference type="EMBL" id="RWY55855.1"/>
    </source>
</evidence>
<dbReference type="AlphaFoldDB" id="A0A444MTC4"/>
<dbReference type="RefSeq" id="WP_128532945.1">
    <property type="nucleotide sequence ID" value="NZ_SBIW01000002.1"/>
</dbReference>
<proteinExistence type="predicted"/>
<keyword evidence="2" id="KW-1185">Reference proteome</keyword>
<organism evidence="1 2">
    <name type="scientific">Mucilaginibacter gilvus</name>
    <dbReference type="NCBI Taxonomy" id="2305909"/>
    <lineage>
        <taxon>Bacteria</taxon>
        <taxon>Pseudomonadati</taxon>
        <taxon>Bacteroidota</taxon>
        <taxon>Sphingobacteriia</taxon>
        <taxon>Sphingobacteriales</taxon>
        <taxon>Sphingobacteriaceae</taxon>
        <taxon>Mucilaginibacter</taxon>
    </lineage>
</organism>
<evidence type="ECO:0000313" key="2">
    <source>
        <dbReference type="Proteomes" id="UP000286701"/>
    </source>
</evidence>
<dbReference type="Proteomes" id="UP000286701">
    <property type="component" value="Unassembled WGS sequence"/>
</dbReference>
<protein>
    <submittedName>
        <fullName evidence="1">Uncharacterized protein</fullName>
    </submittedName>
</protein>
<reference evidence="1 2" key="1">
    <citation type="submission" date="2019-01" db="EMBL/GenBank/DDBJ databases">
        <title>Mucilaginibacter antarcticum sp. nov., isolated from antarctic soil.</title>
        <authorList>
            <person name="Yan Y.-Q."/>
            <person name="Du Z.-J."/>
        </authorList>
    </citation>
    <scope>NUCLEOTIDE SEQUENCE [LARGE SCALE GENOMIC DNA]</scope>
    <source>
        <strain evidence="1 2">F01003</strain>
    </source>
</reference>